<dbReference type="InterPro" id="IPR009883">
    <property type="entry name" value="YgfX"/>
</dbReference>
<evidence type="ECO:0008006" key="4">
    <source>
        <dbReference type="Google" id="ProtNLM"/>
    </source>
</evidence>
<keyword evidence="1" id="KW-0472">Membrane</keyword>
<evidence type="ECO:0000313" key="3">
    <source>
        <dbReference type="Proteomes" id="UP001524460"/>
    </source>
</evidence>
<evidence type="ECO:0000313" key="2">
    <source>
        <dbReference type="EMBL" id="MCQ1057528.1"/>
    </source>
</evidence>
<proteinExistence type="predicted"/>
<feature type="transmembrane region" description="Helical" evidence="1">
    <location>
        <begin position="20"/>
        <end position="41"/>
    </location>
</feature>
<dbReference type="EMBL" id="JANEYT010000008">
    <property type="protein sequence ID" value="MCQ1057528.1"/>
    <property type="molecule type" value="Genomic_DNA"/>
</dbReference>
<keyword evidence="1" id="KW-1133">Transmembrane helix</keyword>
<dbReference type="RefSeq" id="WP_255041124.1">
    <property type="nucleotide sequence ID" value="NZ_JANEYT010000008.1"/>
</dbReference>
<keyword evidence="1" id="KW-0812">Transmembrane</keyword>
<organism evidence="2 3">
    <name type="scientific">Photobacterium pectinilyticum</name>
    <dbReference type="NCBI Taxonomy" id="2906793"/>
    <lineage>
        <taxon>Bacteria</taxon>
        <taxon>Pseudomonadati</taxon>
        <taxon>Pseudomonadota</taxon>
        <taxon>Gammaproteobacteria</taxon>
        <taxon>Vibrionales</taxon>
        <taxon>Vibrionaceae</taxon>
        <taxon>Photobacterium</taxon>
    </lineage>
</organism>
<gene>
    <name evidence="2" type="ORF">NHN17_05555</name>
</gene>
<keyword evidence="3" id="KW-1185">Reference proteome</keyword>
<name>A0ABT1MYF3_9GAMM</name>
<reference evidence="2 3" key="1">
    <citation type="submission" date="2022-07" db="EMBL/GenBank/DDBJ databases">
        <title>Photobacterium pectinilyticum sp. nov., a marine bacterium isolated from surface seawater of Qingdao offshore.</title>
        <authorList>
            <person name="Wang X."/>
        </authorList>
    </citation>
    <scope>NUCLEOTIDE SEQUENCE [LARGE SCALE GENOMIC DNA]</scope>
    <source>
        <strain evidence="2 3">ZSDE20</strain>
    </source>
</reference>
<comment type="caution">
    <text evidence="2">The sequence shown here is derived from an EMBL/GenBank/DDBJ whole genome shotgun (WGS) entry which is preliminary data.</text>
</comment>
<dbReference type="Pfam" id="PF07254">
    <property type="entry name" value="Cpta_toxin"/>
    <property type="match status" value="1"/>
</dbReference>
<sequence length="142" mass="16047">MSPTTTANFADLTLTPSYRLTGALALLYASVLILLLLSAGFQFIPWPVSFAAGWWLLDECERRFADICHLTGRLQISQQGNICWQGQQWRLQTARIRSNQILLWRLEGITGQIWLPICPDACSLSGYRTLALYSHHHRSISG</sequence>
<protein>
    <recommendedName>
        <fullName evidence="4">Toxin CptA</fullName>
    </recommendedName>
</protein>
<evidence type="ECO:0000256" key="1">
    <source>
        <dbReference type="SAM" id="Phobius"/>
    </source>
</evidence>
<dbReference type="Proteomes" id="UP001524460">
    <property type="component" value="Unassembled WGS sequence"/>
</dbReference>
<accession>A0ABT1MYF3</accession>